<gene>
    <name evidence="6" type="ORF">FY036_09335</name>
</gene>
<keyword evidence="4 6" id="KW-0067">ATP-binding</keyword>
<dbReference type="EMBL" id="VSZS01000060">
    <property type="protein sequence ID" value="TYR33266.1"/>
    <property type="molecule type" value="Genomic_DNA"/>
</dbReference>
<dbReference type="Pfam" id="PF00005">
    <property type="entry name" value="ABC_tran"/>
    <property type="match status" value="1"/>
</dbReference>
<reference evidence="6 7" key="1">
    <citation type="submission" date="2019-08" db="EMBL/GenBank/DDBJ databases">
        <authorList>
            <person name="Seo Y.L."/>
        </authorList>
    </citation>
    <scope>NUCLEOTIDE SEQUENCE [LARGE SCALE GENOMIC DNA]</scope>
    <source>
        <strain evidence="6 7">MaA-C15</strain>
    </source>
</reference>
<dbReference type="CDD" id="cd03293">
    <property type="entry name" value="ABC_NrtD_SsuB_transporters"/>
    <property type="match status" value="1"/>
</dbReference>
<dbReference type="GO" id="GO:0016887">
    <property type="term" value="F:ATP hydrolysis activity"/>
    <property type="evidence" value="ECO:0007669"/>
    <property type="project" value="InterPro"/>
</dbReference>
<sequence length="260" mass="27876">MPPDVLCDGLAKTFDGGVEAVRPLSVRFEGGHTTAVVGPSGCGKSTLLRLIAGLERPSAGRVEIGGLPPAETQRRGELAVAFQDPSLLPWRSVRGNIELALHLARRPVAAAHVEHLVRLVGLEGFADTRPAELSGGMRQRAAIARALVTEPELLLLDEPFAAVDELTRQQLAQDLPRIWEARGTTTILVTHSVNEAVMLSDRVIVLSPRPATVVADMAIDLPRPREPEMSRWPEFMASVDAVFAALSASMARNSLAIAAQ</sequence>
<dbReference type="SMART" id="SM00382">
    <property type="entry name" value="AAA"/>
    <property type="match status" value="1"/>
</dbReference>
<dbReference type="InterPro" id="IPR003439">
    <property type="entry name" value="ABC_transporter-like_ATP-bd"/>
</dbReference>
<dbReference type="PANTHER" id="PTHR42788">
    <property type="entry name" value="TAURINE IMPORT ATP-BINDING PROTEIN-RELATED"/>
    <property type="match status" value="1"/>
</dbReference>
<evidence type="ECO:0000256" key="2">
    <source>
        <dbReference type="ARBA" id="ARBA00022448"/>
    </source>
</evidence>
<dbReference type="InterPro" id="IPR003593">
    <property type="entry name" value="AAA+_ATPase"/>
</dbReference>
<feature type="domain" description="ABC transporter" evidence="5">
    <location>
        <begin position="5"/>
        <end position="233"/>
    </location>
</feature>
<dbReference type="InterPro" id="IPR050166">
    <property type="entry name" value="ABC_transporter_ATP-bind"/>
</dbReference>
<dbReference type="AlphaFoldDB" id="A0A5D4GXE7"/>
<reference evidence="6 7" key="2">
    <citation type="submission" date="2019-09" db="EMBL/GenBank/DDBJ databases">
        <title>Mesorhizobium sp. MaA-C15 isolated from Microcystis aeruginosa.</title>
        <authorList>
            <person name="Jeong S.E."/>
            <person name="Jin H.M."/>
            <person name="Jeon C.O."/>
        </authorList>
    </citation>
    <scope>NUCLEOTIDE SEQUENCE [LARGE SCALE GENOMIC DNA]</scope>
    <source>
        <strain evidence="6 7">MaA-C15</strain>
    </source>
</reference>
<name>A0A5D4GXE7_9HYPH</name>
<dbReference type="PROSITE" id="PS50893">
    <property type="entry name" value="ABC_TRANSPORTER_2"/>
    <property type="match status" value="1"/>
</dbReference>
<dbReference type="InterPro" id="IPR027417">
    <property type="entry name" value="P-loop_NTPase"/>
</dbReference>
<dbReference type="GO" id="GO:0005524">
    <property type="term" value="F:ATP binding"/>
    <property type="evidence" value="ECO:0007669"/>
    <property type="project" value="UniProtKB-KW"/>
</dbReference>
<organism evidence="6 7">
    <name type="scientific">Neoaquamicrobium microcysteis</name>
    <dbReference type="NCBI Taxonomy" id="2682781"/>
    <lineage>
        <taxon>Bacteria</taxon>
        <taxon>Pseudomonadati</taxon>
        <taxon>Pseudomonadota</taxon>
        <taxon>Alphaproteobacteria</taxon>
        <taxon>Hyphomicrobiales</taxon>
        <taxon>Phyllobacteriaceae</taxon>
        <taxon>Neoaquamicrobium</taxon>
    </lineage>
</organism>
<keyword evidence="2" id="KW-0813">Transport</keyword>
<proteinExistence type="inferred from homology"/>
<keyword evidence="7" id="KW-1185">Reference proteome</keyword>
<accession>A0A5D4GXE7</accession>
<evidence type="ECO:0000313" key="7">
    <source>
        <dbReference type="Proteomes" id="UP000323258"/>
    </source>
</evidence>
<protein>
    <submittedName>
        <fullName evidence="6">ABC transporter ATP-binding protein</fullName>
    </submittedName>
</protein>
<evidence type="ECO:0000259" key="5">
    <source>
        <dbReference type="PROSITE" id="PS50893"/>
    </source>
</evidence>
<evidence type="ECO:0000256" key="3">
    <source>
        <dbReference type="ARBA" id="ARBA00022741"/>
    </source>
</evidence>
<dbReference type="Proteomes" id="UP000323258">
    <property type="component" value="Unassembled WGS sequence"/>
</dbReference>
<evidence type="ECO:0000313" key="6">
    <source>
        <dbReference type="EMBL" id="TYR33266.1"/>
    </source>
</evidence>
<dbReference type="OrthoDB" id="9807242at2"/>
<dbReference type="PROSITE" id="PS00211">
    <property type="entry name" value="ABC_TRANSPORTER_1"/>
    <property type="match status" value="1"/>
</dbReference>
<dbReference type="Gene3D" id="3.40.50.300">
    <property type="entry name" value="P-loop containing nucleotide triphosphate hydrolases"/>
    <property type="match status" value="1"/>
</dbReference>
<comment type="similarity">
    <text evidence="1">Belongs to the ABC transporter superfamily.</text>
</comment>
<dbReference type="PANTHER" id="PTHR42788:SF19">
    <property type="entry name" value="ALIPHATIC SULFONATES IMPORT ATP-BINDING PROTEIN SSUB 2"/>
    <property type="match status" value="1"/>
</dbReference>
<evidence type="ECO:0000256" key="4">
    <source>
        <dbReference type="ARBA" id="ARBA00022840"/>
    </source>
</evidence>
<dbReference type="SUPFAM" id="SSF52540">
    <property type="entry name" value="P-loop containing nucleoside triphosphate hydrolases"/>
    <property type="match status" value="1"/>
</dbReference>
<evidence type="ECO:0000256" key="1">
    <source>
        <dbReference type="ARBA" id="ARBA00005417"/>
    </source>
</evidence>
<keyword evidence="3" id="KW-0547">Nucleotide-binding</keyword>
<comment type="caution">
    <text evidence="6">The sequence shown here is derived from an EMBL/GenBank/DDBJ whole genome shotgun (WGS) entry which is preliminary data.</text>
</comment>
<dbReference type="InterPro" id="IPR017871">
    <property type="entry name" value="ABC_transporter-like_CS"/>
</dbReference>